<feature type="binding site" evidence="6">
    <location>
        <position position="227"/>
    </location>
    <ligand>
        <name>FMN</name>
        <dbReference type="ChEBI" id="CHEBI:58210"/>
    </ligand>
</feature>
<feature type="binding site" evidence="6">
    <location>
        <position position="156"/>
    </location>
    <ligand>
        <name>FMN</name>
        <dbReference type="ChEBI" id="CHEBI:58210"/>
    </ligand>
</feature>
<gene>
    <name evidence="8" type="ORF">SAMN05443248_1592</name>
</gene>
<keyword evidence="2 6" id="KW-0288">FMN</keyword>
<dbReference type="OrthoDB" id="9779442at2"/>
<evidence type="ECO:0000256" key="3">
    <source>
        <dbReference type="ARBA" id="ARBA00023002"/>
    </source>
</evidence>
<dbReference type="Pfam" id="PF00296">
    <property type="entry name" value="Bac_luciferase"/>
    <property type="match status" value="1"/>
</dbReference>
<evidence type="ECO:0000256" key="1">
    <source>
        <dbReference type="ARBA" id="ARBA00022630"/>
    </source>
</evidence>
<keyword evidence="3" id="KW-0560">Oxidoreductase</keyword>
<dbReference type="RefSeq" id="WP_079600750.1">
    <property type="nucleotide sequence ID" value="NZ_LT670817.1"/>
</dbReference>
<dbReference type="InterPro" id="IPR016215">
    <property type="entry name" value="NTA_MOA"/>
</dbReference>
<dbReference type="InterPro" id="IPR036661">
    <property type="entry name" value="Luciferase-like_sf"/>
</dbReference>
<accession>A0A1M5JW55</accession>
<dbReference type="CDD" id="cd01095">
    <property type="entry name" value="Nitrilotriacetate_monoxgenase"/>
    <property type="match status" value="1"/>
</dbReference>
<evidence type="ECO:0000313" key="8">
    <source>
        <dbReference type="EMBL" id="SHG44768.1"/>
    </source>
</evidence>
<comment type="similarity">
    <text evidence="5">Belongs to the NtaA/SnaA/DszA monooxygenase family.</text>
</comment>
<dbReference type="GO" id="GO:0016705">
    <property type="term" value="F:oxidoreductase activity, acting on paired donors, with incorporation or reduction of molecular oxygen"/>
    <property type="evidence" value="ECO:0007669"/>
    <property type="project" value="InterPro"/>
</dbReference>
<evidence type="ECO:0000256" key="6">
    <source>
        <dbReference type="PIRSR" id="PIRSR000337-1"/>
    </source>
</evidence>
<evidence type="ECO:0000259" key="7">
    <source>
        <dbReference type="Pfam" id="PF00296"/>
    </source>
</evidence>
<sequence>MPEPKRQLVLGAHFPSMGQHIAAWLHPDSQIDAGQNFPYFVKLAQTAERAKFDFVFMADAVATRDGNMEALSRWPQYMAHFEPITLLSATASVTQHIGLVCTASTSYYEPFNVARLFGSLDHISGGRAGWNVVTSANASASFNFNRDEHYDIAERYERAREFVRVVLGLWDSWEDDAFLRDRAGHRYFDASKLHKLNHKGTFFSVRGPLNLARPPQGYPVIAQAGASEDGKELGAETAEIIFFSQQRIEKAREFYQDVKSRMAKFGRAPQQLKMLAGLNPTVGTTTSEAQAKFDYLQSLIHPDVGKELLSVDLGGADLSHLSIEEPIPDHLIPEKTRASMSRLKTVGSVAQQEKLSIRELYERYAGSRGSYSVVGTPAHIADQMEEWLTTEAADGFIIQASYLPGGFDDFVNLVVPELQRRRLFRTNYSGHSLRQHLGLQRPESRYIS</sequence>
<dbReference type="Gene3D" id="3.20.20.30">
    <property type="entry name" value="Luciferase-like domain"/>
    <property type="match status" value="1"/>
</dbReference>
<dbReference type="PANTHER" id="PTHR30011:SF16">
    <property type="entry name" value="C2H2 FINGER DOMAIN TRANSCRIPTION FACTOR (EUROFUNG)-RELATED"/>
    <property type="match status" value="1"/>
</dbReference>
<dbReference type="EMBL" id="LT670817">
    <property type="protein sequence ID" value="SHG44768.1"/>
    <property type="molecule type" value="Genomic_DNA"/>
</dbReference>
<protein>
    <submittedName>
        <fullName evidence="8">Alkanesulfonate monooxygenase</fullName>
    </submittedName>
</protein>
<feature type="binding site" evidence="6">
    <location>
        <position position="59"/>
    </location>
    <ligand>
        <name>FMN</name>
        <dbReference type="ChEBI" id="CHEBI:58210"/>
    </ligand>
</feature>
<organism evidence="8 9">
    <name type="scientific">Bradyrhizobium erythrophlei</name>
    <dbReference type="NCBI Taxonomy" id="1437360"/>
    <lineage>
        <taxon>Bacteria</taxon>
        <taxon>Pseudomonadati</taxon>
        <taxon>Pseudomonadota</taxon>
        <taxon>Alphaproteobacteria</taxon>
        <taxon>Hyphomicrobiales</taxon>
        <taxon>Nitrobacteraceae</taxon>
        <taxon>Bradyrhizobium</taxon>
    </lineage>
</organism>
<dbReference type="InterPro" id="IPR051260">
    <property type="entry name" value="Diverse_substr_monoxygenases"/>
</dbReference>
<proteinExistence type="inferred from homology"/>
<evidence type="ECO:0000313" key="9">
    <source>
        <dbReference type="Proteomes" id="UP000189796"/>
    </source>
</evidence>
<evidence type="ECO:0000256" key="2">
    <source>
        <dbReference type="ARBA" id="ARBA00022643"/>
    </source>
</evidence>
<dbReference type="PANTHER" id="PTHR30011">
    <property type="entry name" value="ALKANESULFONATE MONOOXYGENASE-RELATED"/>
    <property type="match status" value="1"/>
</dbReference>
<keyword evidence="1 6" id="KW-0285">Flavoprotein</keyword>
<reference evidence="8 9" key="1">
    <citation type="submission" date="2016-11" db="EMBL/GenBank/DDBJ databases">
        <authorList>
            <person name="Jaros S."/>
            <person name="Januszkiewicz K."/>
            <person name="Wedrychowicz H."/>
        </authorList>
    </citation>
    <scope>NUCLEOTIDE SEQUENCE [LARGE SCALE GENOMIC DNA]</scope>
    <source>
        <strain evidence="8 9">GAS138</strain>
    </source>
</reference>
<dbReference type="AlphaFoldDB" id="A0A1M5JW55"/>
<dbReference type="InterPro" id="IPR011251">
    <property type="entry name" value="Luciferase-like_dom"/>
</dbReference>
<evidence type="ECO:0000256" key="5">
    <source>
        <dbReference type="ARBA" id="ARBA00033748"/>
    </source>
</evidence>
<evidence type="ECO:0000256" key="4">
    <source>
        <dbReference type="ARBA" id="ARBA00023033"/>
    </source>
</evidence>
<dbReference type="Proteomes" id="UP000189796">
    <property type="component" value="Chromosome I"/>
</dbReference>
<feature type="binding site" evidence="6">
    <location>
        <position position="102"/>
    </location>
    <ligand>
        <name>FMN</name>
        <dbReference type="ChEBI" id="CHEBI:58210"/>
    </ligand>
</feature>
<feature type="domain" description="Luciferase-like" evidence="7">
    <location>
        <begin position="26"/>
        <end position="387"/>
    </location>
</feature>
<dbReference type="NCBIfam" id="TIGR03860">
    <property type="entry name" value="FMN_nitrolo"/>
    <property type="match status" value="1"/>
</dbReference>
<dbReference type="PIRSF" id="PIRSF000337">
    <property type="entry name" value="NTA_MOA"/>
    <property type="match status" value="1"/>
</dbReference>
<name>A0A1M5JW55_9BRAD</name>
<keyword evidence="4 8" id="KW-0503">Monooxygenase</keyword>
<dbReference type="SUPFAM" id="SSF51679">
    <property type="entry name" value="Bacterial luciferase-like"/>
    <property type="match status" value="1"/>
</dbReference>
<dbReference type="GO" id="GO:0004497">
    <property type="term" value="F:monooxygenase activity"/>
    <property type="evidence" value="ECO:0007669"/>
    <property type="project" value="UniProtKB-KW"/>
</dbReference>